<dbReference type="SUPFAM" id="SSF52980">
    <property type="entry name" value="Restriction endonuclease-like"/>
    <property type="match status" value="1"/>
</dbReference>
<evidence type="ECO:0000313" key="2">
    <source>
        <dbReference type="Proteomes" id="UP001218170"/>
    </source>
</evidence>
<dbReference type="Gene3D" id="3.90.320.10">
    <property type="match status" value="1"/>
</dbReference>
<proteinExistence type="predicted"/>
<comment type="caution">
    <text evidence="1">The sequence shown here is derived from an EMBL/GenBank/DDBJ whole genome shotgun (WGS) entry which is preliminary data.</text>
</comment>
<gene>
    <name evidence="1" type="ORF">PUW80_13345</name>
</gene>
<dbReference type="InterPro" id="IPR011335">
    <property type="entry name" value="Restrct_endonuc-II-like"/>
</dbReference>
<sequence>MKQPTARIVVPAGADRELWLAERGEGVTASNAWRIARAGLKARRTIVEEKMNGARFRGNAATRAGSAREAALLDEAAERLQNVVANDALWAAADNDLHRATPDGFGWDGDGHLAVIEVKSHEHGWEHDGIPIEHYAQLQFQIRVMGADFGLYGFEVRDEDDQPPLNGATWIVVARDEEMIAWLTERADDFIAWREAGCPDVDDLPDDVAAALEAWAPTKLALTAAAEAEKTANAALKEAIAKLPHAARFGAVGMGKSGGFQLSVSETVAIDETAWAAADPDAHERAKRIRVELAYAEADAKRRYPKTSRRTTLNFQEA</sequence>
<dbReference type="RefSeq" id="WP_274264914.1">
    <property type="nucleotide sequence ID" value="NZ_JAQZCI010000004.1"/>
</dbReference>
<protein>
    <recommendedName>
        <fullName evidence="3">YqaJ viral recombinase domain-containing protein</fullName>
    </recommendedName>
</protein>
<accession>A0ABT5SKZ5</accession>
<name>A0ABT5SKZ5_9MICO</name>
<evidence type="ECO:0008006" key="3">
    <source>
        <dbReference type="Google" id="ProtNLM"/>
    </source>
</evidence>
<reference evidence="1 2" key="1">
    <citation type="submission" date="2023-02" db="EMBL/GenBank/DDBJ databases">
        <title>Study of novel species of the Microbacterium genus.</title>
        <authorList>
            <person name="Arroyo-Herrera I."/>
            <person name="Roman-Ponce B."/>
            <person name="Vasquez-Murrieta M.S."/>
        </authorList>
    </citation>
    <scope>NUCLEOTIDE SEQUENCE [LARGE SCALE GENOMIC DNA]</scope>
    <source>
        <strain evidence="1 2">NE1TT3</strain>
    </source>
</reference>
<dbReference type="Proteomes" id="UP001218170">
    <property type="component" value="Unassembled WGS sequence"/>
</dbReference>
<keyword evidence="2" id="KW-1185">Reference proteome</keyword>
<dbReference type="InterPro" id="IPR011604">
    <property type="entry name" value="PDDEXK-like_dom_sf"/>
</dbReference>
<organism evidence="1 2">
    <name type="scientific">Microbacterium thalli</name>
    <dbReference type="NCBI Taxonomy" id="3027921"/>
    <lineage>
        <taxon>Bacteria</taxon>
        <taxon>Bacillati</taxon>
        <taxon>Actinomycetota</taxon>
        <taxon>Actinomycetes</taxon>
        <taxon>Micrococcales</taxon>
        <taxon>Microbacteriaceae</taxon>
        <taxon>Microbacterium</taxon>
    </lineage>
</organism>
<dbReference type="EMBL" id="JAQZCI010000004">
    <property type="protein sequence ID" value="MDD7963336.1"/>
    <property type="molecule type" value="Genomic_DNA"/>
</dbReference>
<evidence type="ECO:0000313" key="1">
    <source>
        <dbReference type="EMBL" id="MDD7963336.1"/>
    </source>
</evidence>